<evidence type="ECO:0000259" key="3">
    <source>
        <dbReference type="Pfam" id="PF01323"/>
    </source>
</evidence>
<dbReference type="AlphaFoldDB" id="A6DFD1"/>
<evidence type="ECO:0000313" key="5">
    <source>
        <dbReference type="Proteomes" id="UP000004947"/>
    </source>
</evidence>
<dbReference type="PANTHER" id="PTHR42943:SF4">
    <property type="entry name" value="C2H2-TYPE DOMAIN-CONTAINING PROTEIN"/>
    <property type="match status" value="1"/>
</dbReference>
<dbReference type="GO" id="GO:0006749">
    <property type="term" value="P:glutathione metabolic process"/>
    <property type="evidence" value="ECO:0007669"/>
    <property type="project" value="TreeGrafter"/>
</dbReference>
<dbReference type="EMBL" id="ABCK01000001">
    <property type="protein sequence ID" value="EDM29511.1"/>
    <property type="molecule type" value="Genomic_DNA"/>
</dbReference>
<comment type="similarity">
    <text evidence="1">Belongs to the GST superfamily. NadH family.</text>
</comment>
<dbReference type="Proteomes" id="UP000004947">
    <property type="component" value="Unassembled WGS sequence"/>
</dbReference>
<dbReference type="PIRSF" id="PIRSF006386">
    <property type="entry name" value="HCCAis_GSTk"/>
    <property type="match status" value="1"/>
</dbReference>
<dbReference type="InterPro" id="IPR014440">
    <property type="entry name" value="HCCAis_GSTk"/>
</dbReference>
<dbReference type="OrthoDB" id="8560325at2"/>
<dbReference type="InterPro" id="IPR001853">
    <property type="entry name" value="DSBA-like_thioredoxin_dom"/>
</dbReference>
<comment type="caution">
    <text evidence="4">The sequence shown here is derived from an EMBL/GenBank/DDBJ whole genome shotgun (WGS) entry which is preliminary data.</text>
</comment>
<organism evidence="4 5">
    <name type="scientific">Lentisphaera araneosa HTCC2155</name>
    <dbReference type="NCBI Taxonomy" id="313628"/>
    <lineage>
        <taxon>Bacteria</taxon>
        <taxon>Pseudomonadati</taxon>
        <taxon>Lentisphaerota</taxon>
        <taxon>Lentisphaeria</taxon>
        <taxon>Lentisphaerales</taxon>
        <taxon>Lentisphaeraceae</taxon>
        <taxon>Lentisphaera</taxon>
    </lineage>
</organism>
<name>A6DFD1_9BACT</name>
<dbReference type="GO" id="GO:0004364">
    <property type="term" value="F:glutathione transferase activity"/>
    <property type="evidence" value="ECO:0007669"/>
    <property type="project" value="TreeGrafter"/>
</dbReference>
<proteinExistence type="inferred from homology"/>
<dbReference type="EC" id="5.99.1.4" evidence="1"/>
<feature type="active site" description="Nucleophile" evidence="2">
    <location>
        <position position="12"/>
    </location>
</feature>
<evidence type="ECO:0000256" key="1">
    <source>
        <dbReference type="PIRNR" id="PIRNR006386"/>
    </source>
</evidence>
<dbReference type="RefSeq" id="WP_007276633.1">
    <property type="nucleotide sequence ID" value="NZ_ABCK01000001.1"/>
</dbReference>
<keyword evidence="5" id="KW-1185">Reference proteome</keyword>
<dbReference type="PANTHER" id="PTHR42943">
    <property type="entry name" value="GLUTATHIONE S-TRANSFERASE KAPPA"/>
    <property type="match status" value="1"/>
</dbReference>
<sequence>MSEIEVFYDIISPYSFLALELLDRSSLKDEHDVILTPVALGSILQMTGNPGPAGVEAKRGEALRDCCMQAQRQGVQLLGPPAHPFNTLPALRFITCIEDQAERYEVAIKLNRACWSEGKDISTDEGIEAVLCELGLMKDEWKDVYNFIKENKGRPLLKQATSRALELKVFGVPTFRIDDEMNIWGSDRFELIEDYIKRPDFYSFEAYERMLNINSGM</sequence>
<dbReference type="GO" id="GO:0004602">
    <property type="term" value="F:glutathione peroxidase activity"/>
    <property type="evidence" value="ECO:0007669"/>
    <property type="project" value="TreeGrafter"/>
</dbReference>
<dbReference type="SUPFAM" id="SSF52833">
    <property type="entry name" value="Thioredoxin-like"/>
    <property type="match status" value="1"/>
</dbReference>
<dbReference type="InterPro" id="IPR036249">
    <property type="entry name" value="Thioredoxin-like_sf"/>
</dbReference>
<gene>
    <name evidence="4" type="ORF">LNTAR_17213</name>
</gene>
<dbReference type="STRING" id="313628.LNTAR_17213"/>
<evidence type="ECO:0000313" key="4">
    <source>
        <dbReference type="EMBL" id="EDM29511.1"/>
    </source>
</evidence>
<evidence type="ECO:0000256" key="2">
    <source>
        <dbReference type="PIRSR" id="PIRSR006386-1"/>
    </source>
</evidence>
<dbReference type="Gene3D" id="3.40.30.10">
    <property type="entry name" value="Glutaredoxin"/>
    <property type="match status" value="1"/>
</dbReference>
<feature type="domain" description="DSBA-like thioredoxin" evidence="3">
    <location>
        <begin position="4"/>
        <end position="197"/>
    </location>
</feature>
<comment type="catalytic activity">
    <reaction evidence="1">
        <text>2-hydroxychromene-2-carboxylate = (3E)-4-(2-hydroxyphenyl)-2-oxobut-3-enoate</text>
        <dbReference type="Rhea" id="RHEA:27401"/>
        <dbReference type="ChEBI" id="CHEBI:59350"/>
        <dbReference type="ChEBI" id="CHEBI:59353"/>
        <dbReference type="EC" id="5.99.1.4"/>
    </reaction>
</comment>
<dbReference type="Pfam" id="PF01323">
    <property type="entry name" value="DSBA"/>
    <property type="match status" value="1"/>
</dbReference>
<keyword evidence="1" id="KW-0413">Isomerase</keyword>
<dbReference type="eggNOG" id="COG3917">
    <property type="taxonomic scope" value="Bacteria"/>
</dbReference>
<accession>A6DFD1</accession>
<protein>
    <recommendedName>
        <fullName evidence="1">2-hydroxychromene-2-carboxylate isomerase</fullName>
        <ecNumber evidence="1">5.99.1.4</ecNumber>
    </recommendedName>
</protein>
<reference evidence="4 5" key="1">
    <citation type="journal article" date="2010" name="J. Bacteriol.">
        <title>Genome sequence of Lentisphaera araneosa HTCC2155T, the type species of the order Lentisphaerales in the phylum Lentisphaerae.</title>
        <authorList>
            <person name="Thrash J.C."/>
            <person name="Cho J.C."/>
            <person name="Vergin K.L."/>
            <person name="Morris R.M."/>
            <person name="Giovannoni S.J."/>
        </authorList>
    </citation>
    <scope>NUCLEOTIDE SEQUENCE [LARGE SCALE GENOMIC DNA]</scope>
    <source>
        <strain evidence="4 5">HTCC2155</strain>
    </source>
</reference>
<dbReference type="InterPro" id="IPR051924">
    <property type="entry name" value="GST_Kappa/NadH"/>
</dbReference>
<dbReference type="GO" id="GO:0018845">
    <property type="term" value="F:2-hydroxychromene-2-carboxylate isomerase activity"/>
    <property type="evidence" value="ECO:0007669"/>
    <property type="project" value="UniProtKB-UniRule"/>
</dbReference>